<dbReference type="InterPro" id="IPR051210">
    <property type="entry name" value="Ub_ligase/GEF_domain"/>
</dbReference>
<dbReference type="OrthoDB" id="10256179at2759"/>
<dbReference type="PROSITE" id="PS50012">
    <property type="entry name" value="RCC1_3"/>
    <property type="match status" value="3"/>
</dbReference>
<dbReference type="EMBL" id="OC922025">
    <property type="protein sequence ID" value="CAD7653873.1"/>
    <property type="molecule type" value="Genomic_DNA"/>
</dbReference>
<name>A0A7R9QQ93_9ACAR</name>
<dbReference type="Pfam" id="PF00415">
    <property type="entry name" value="RCC1"/>
    <property type="match status" value="1"/>
</dbReference>
<feature type="repeat" description="RCC1" evidence="2">
    <location>
        <begin position="163"/>
        <end position="212"/>
    </location>
</feature>
<evidence type="ECO:0000256" key="1">
    <source>
        <dbReference type="ARBA" id="ARBA00022737"/>
    </source>
</evidence>
<keyword evidence="4" id="KW-1185">Reference proteome</keyword>
<dbReference type="EMBL" id="CAJPVJ010007200">
    <property type="protein sequence ID" value="CAG2171060.1"/>
    <property type="molecule type" value="Genomic_DNA"/>
</dbReference>
<feature type="repeat" description="RCC1" evidence="2">
    <location>
        <begin position="109"/>
        <end position="162"/>
    </location>
</feature>
<dbReference type="InterPro" id="IPR000408">
    <property type="entry name" value="Reg_chr_condens"/>
</dbReference>
<dbReference type="SUPFAM" id="SSF50985">
    <property type="entry name" value="RCC1/BLIP-II"/>
    <property type="match status" value="1"/>
</dbReference>
<evidence type="ECO:0000313" key="4">
    <source>
        <dbReference type="Proteomes" id="UP000728032"/>
    </source>
</evidence>
<dbReference type="Pfam" id="PF13540">
    <property type="entry name" value="RCC1_2"/>
    <property type="match status" value="1"/>
</dbReference>
<sequence>MVYGLGSNYWGSLGLGHNDVVNSSQIIGELCHKNITQFFNGNDFVLALTQHNCIYGWSRKGKGQLGIAPKNTDALYLEPGLFDPKYIDNKTINQISCGYLHTMILTSDGCVYGWGYNMFGQLGCGPDSDIRKGDTFRVNFNPNHEIKGIYCCNYSSFAITSEGQVFSWGRNDFYDLGHNSSDNIWEPQLIEAMTGIVTICSGGRITYFLSNDGFIHFCGEYRNENNELVSEANEYNRLFEELYRLGSGAFGEMLTNYGNVCEKCKI</sequence>
<dbReference type="PANTHER" id="PTHR22870:SF408">
    <property type="entry name" value="OS09G0560450 PROTEIN"/>
    <property type="match status" value="1"/>
</dbReference>
<dbReference type="Proteomes" id="UP000728032">
    <property type="component" value="Unassembled WGS sequence"/>
</dbReference>
<protein>
    <submittedName>
        <fullName evidence="3">Uncharacterized protein</fullName>
    </submittedName>
</protein>
<keyword evidence="1" id="KW-0677">Repeat</keyword>
<dbReference type="PANTHER" id="PTHR22870">
    <property type="entry name" value="REGULATOR OF CHROMOSOME CONDENSATION"/>
    <property type="match status" value="1"/>
</dbReference>
<gene>
    <name evidence="3" type="ORF">ONB1V03_LOCUS10526</name>
</gene>
<evidence type="ECO:0000256" key="2">
    <source>
        <dbReference type="PROSITE-ProRule" id="PRU00235"/>
    </source>
</evidence>
<evidence type="ECO:0000313" key="3">
    <source>
        <dbReference type="EMBL" id="CAD7653873.1"/>
    </source>
</evidence>
<reference evidence="3" key="1">
    <citation type="submission" date="2020-11" db="EMBL/GenBank/DDBJ databases">
        <authorList>
            <person name="Tran Van P."/>
        </authorList>
    </citation>
    <scope>NUCLEOTIDE SEQUENCE</scope>
</reference>
<dbReference type="PRINTS" id="PR00633">
    <property type="entry name" value="RCCNDNSATION"/>
</dbReference>
<feature type="repeat" description="RCC1" evidence="2">
    <location>
        <begin position="52"/>
        <end position="108"/>
    </location>
</feature>
<organism evidence="3">
    <name type="scientific">Oppiella nova</name>
    <dbReference type="NCBI Taxonomy" id="334625"/>
    <lineage>
        <taxon>Eukaryota</taxon>
        <taxon>Metazoa</taxon>
        <taxon>Ecdysozoa</taxon>
        <taxon>Arthropoda</taxon>
        <taxon>Chelicerata</taxon>
        <taxon>Arachnida</taxon>
        <taxon>Acari</taxon>
        <taxon>Acariformes</taxon>
        <taxon>Sarcoptiformes</taxon>
        <taxon>Oribatida</taxon>
        <taxon>Brachypylina</taxon>
        <taxon>Oppioidea</taxon>
        <taxon>Oppiidae</taxon>
        <taxon>Oppiella</taxon>
    </lineage>
</organism>
<dbReference type="AlphaFoldDB" id="A0A7R9QQ93"/>
<proteinExistence type="predicted"/>
<dbReference type="Gene3D" id="2.130.10.30">
    <property type="entry name" value="Regulator of chromosome condensation 1/beta-lactamase-inhibitor protein II"/>
    <property type="match status" value="2"/>
</dbReference>
<dbReference type="InterPro" id="IPR009091">
    <property type="entry name" value="RCC1/BLIP-II"/>
</dbReference>
<accession>A0A7R9QQ93</accession>